<dbReference type="GO" id="GO:0007129">
    <property type="term" value="P:homologous chromosome pairing at meiosis"/>
    <property type="evidence" value="ECO:0007669"/>
    <property type="project" value="TreeGrafter"/>
</dbReference>
<dbReference type="InterPro" id="IPR029448">
    <property type="entry name" value="FANCD2"/>
</dbReference>
<evidence type="ECO:0000256" key="3">
    <source>
        <dbReference type="ARBA" id="ARBA00022843"/>
    </source>
</evidence>
<reference evidence="7" key="1">
    <citation type="submission" date="2021-01" db="EMBL/GenBank/DDBJ databases">
        <authorList>
            <person name="Corre E."/>
            <person name="Pelletier E."/>
            <person name="Niang G."/>
            <person name="Scheremetjew M."/>
            <person name="Finn R."/>
            <person name="Kale V."/>
            <person name="Holt S."/>
            <person name="Cochrane G."/>
            <person name="Meng A."/>
            <person name="Brown T."/>
            <person name="Cohen L."/>
        </authorList>
    </citation>
    <scope>NUCLEOTIDE SEQUENCE</scope>
    <source>
        <strain evidence="7">Grunow 1884</strain>
    </source>
</reference>
<feature type="region of interest" description="Disordered" evidence="6">
    <location>
        <begin position="232"/>
        <end position="273"/>
    </location>
</feature>
<comment type="subcellular location">
    <subcellularLocation>
        <location evidence="1">Nucleus</location>
    </subcellularLocation>
</comment>
<evidence type="ECO:0000256" key="6">
    <source>
        <dbReference type="SAM" id="MobiDB-lite"/>
    </source>
</evidence>
<evidence type="ECO:0000256" key="2">
    <source>
        <dbReference type="ARBA" id="ARBA00022499"/>
    </source>
</evidence>
<gene>
    <name evidence="7" type="ORF">OSIN01602_LOCUS15142</name>
</gene>
<organism evidence="7">
    <name type="scientific">Trieres chinensis</name>
    <name type="common">Marine centric diatom</name>
    <name type="synonym">Odontella sinensis</name>
    <dbReference type="NCBI Taxonomy" id="1514140"/>
    <lineage>
        <taxon>Eukaryota</taxon>
        <taxon>Sar</taxon>
        <taxon>Stramenopiles</taxon>
        <taxon>Ochrophyta</taxon>
        <taxon>Bacillariophyta</taxon>
        <taxon>Mediophyceae</taxon>
        <taxon>Biddulphiophycidae</taxon>
        <taxon>Eupodiscales</taxon>
        <taxon>Parodontellaceae</taxon>
        <taxon>Trieres</taxon>
    </lineage>
</organism>
<dbReference type="GO" id="GO:0070182">
    <property type="term" value="F:DNA polymerase binding"/>
    <property type="evidence" value="ECO:0007669"/>
    <property type="project" value="TreeGrafter"/>
</dbReference>
<accession>A0A7S1ZUU9</accession>
<keyword evidence="2" id="KW-1017">Isopeptide bond</keyword>
<comment type="similarity">
    <text evidence="5">Belongs to the Fanconi anemia protein FANCD2 family.</text>
</comment>
<dbReference type="EMBL" id="HBGO01026409">
    <property type="protein sequence ID" value="CAD9349747.1"/>
    <property type="molecule type" value="Transcribed_RNA"/>
</dbReference>
<dbReference type="GO" id="GO:0031573">
    <property type="term" value="P:mitotic intra-S DNA damage checkpoint signaling"/>
    <property type="evidence" value="ECO:0007669"/>
    <property type="project" value="TreeGrafter"/>
</dbReference>
<proteinExistence type="inferred from homology"/>
<dbReference type="AlphaFoldDB" id="A0A7S1ZUU9"/>
<dbReference type="GO" id="GO:0000793">
    <property type="term" value="C:condensed chromosome"/>
    <property type="evidence" value="ECO:0007669"/>
    <property type="project" value="TreeGrafter"/>
</dbReference>
<evidence type="ECO:0000256" key="4">
    <source>
        <dbReference type="ARBA" id="ARBA00023242"/>
    </source>
</evidence>
<name>A0A7S1ZUU9_TRICV</name>
<dbReference type="GO" id="GO:0036297">
    <property type="term" value="P:interstrand cross-link repair"/>
    <property type="evidence" value="ECO:0007669"/>
    <property type="project" value="TreeGrafter"/>
</dbReference>
<feature type="compositionally biased region" description="Acidic residues" evidence="6">
    <location>
        <begin position="236"/>
        <end position="273"/>
    </location>
</feature>
<keyword evidence="3" id="KW-0832">Ubl conjugation</keyword>
<dbReference type="GO" id="GO:0005634">
    <property type="term" value="C:nucleus"/>
    <property type="evidence" value="ECO:0007669"/>
    <property type="project" value="UniProtKB-SubCell"/>
</dbReference>
<dbReference type="GO" id="GO:1990918">
    <property type="term" value="P:double-strand break repair involved in meiotic recombination"/>
    <property type="evidence" value="ECO:0007669"/>
    <property type="project" value="TreeGrafter"/>
</dbReference>
<evidence type="ECO:0008006" key="8">
    <source>
        <dbReference type="Google" id="ProtNLM"/>
    </source>
</evidence>
<dbReference type="PANTHER" id="PTHR32086">
    <property type="entry name" value="FANCONI ANEMIA GROUP D2 PROTEIN"/>
    <property type="match status" value="1"/>
</dbReference>
<dbReference type="PANTHER" id="PTHR32086:SF0">
    <property type="entry name" value="FANCONI ANEMIA GROUP D2 PROTEIN"/>
    <property type="match status" value="1"/>
</dbReference>
<evidence type="ECO:0000256" key="5">
    <source>
        <dbReference type="ARBA" id="ARBA00093456"/>
    </source>
</evidence>
<sequence>MYIRHSFLPIPADEKVLSKSHLTEIGRIGALTAIFRDALTELPNTHQSKGPVESYPTCCYQSFGSYFSSALNSLPKELETIFDSSLPKSSATVEKTLEIILHLTELLDAAFKLTKENPLYVKRPFLLTQLRAGTKFLEVFVGQAVDFLQAHFQQHENAVISIIKQTQTSTRQLGNIISHGKREKDSNLIKESPRTKKILETFVHKIKVLMRKNGCVTALWAGNLKMKHIDGSVVEDNLEPDEEDEENDVGSNEEEEDGSGTESESENEYDTDE</sequence>
<protein>
    <recommendedName>
        <fullName evidence="8">FANCI solenoid 4 domain-containing protein</fullName>
    </recommendedName>
</protein>
<dbReference type="Pfam" id="PF14631">
    <property type="entry name" value="FancD2"/>
    <property type="match status" value="1"/>
</dbReference>
<evidence type="ECO:0000313" key="7">
    <source>
        <dbReference type="EMBL" id="CAD9349747.1"/>
    </source>
</evidence>
<keyword evidence="4" id="KW-0539">Nucleus</keyword>
<evidence type="ECO:0000256" key="1">
    <source>
        <dbReference type="ARBA" id="ARBA00004123"/>
    </source>
</evidence>